<protein>
    <submittedName>
        <fullName evidence="2">Uncharacterized protein</fullName>
    </submittedName>
</protein>
<reference evidence="2" key="1">
    <citation type="journal article" date="2017" name="Science">
        <title>Giant viruses with an expanded complement of translation system components.</title>
        <authorList>
            <person name="Schulz F."/>
            <person name="Yutin N."/>
            <person name="Ivanova N.N."/>
            <person name="Ortega D.R."/>
            <person name="Lee T.K."/>
            <person name="Vierheilig J."/>
            <person name="Daims H."/>
            <person name="Horn M."/>
            <person name="Wagner M."/>
            <person name="Jensen G.J."/>
            <person name="Kyrpides N.C."/>
            <person name="Koonin E.V."/>
            <person name="Woyke T."/>
        </authorList>
    </citation>
    <scope>NUCLEOTIDE SEQUENCE</scope>
    <source>
        <strain evidence="2">ILV1</strain>
    </source>
</reference>
<evidence type="ECO:0000313" key="2">
    <source>
        <dbReference type="EMBL" id="ARF09762.1"/>
    </source>
</evidence>
<keyword evidence="1" id="KW-1133">Transmembrane helix</keyword>
<sequence length="37" mass="4445">MNDNYDILFSVMLGCIIVFLFWLTLNPKYIIIKNHNK</sequence>
<name>A0A1V0SDH5_9VIRU</name>
<keyword evidence="1" id="KW-0472">Membrane</keyword>
<feature type="transmembrane region" description="Helical" evidence="1">
    <location>
        <begin position="6"/>
        <end position="25"/>
    </location>
</feature>
<evidence type="ECO:0000256" key="1">
    <source>
        <dbReference type="SAM" id="Phobius"/>
    </source>
</evidence>
<gene>
    <name evidence="2" type="ORF">Indivirus_3_11</name>
</gene>
<proteinExistence type="predicted"/>
<accession>A0A1V0SDH5</accession>
<organism evidence="2">
    <name type="scientific">Indivirus ILV1</name>
    <dbReference type="NCBI Taxonomy" id="1977633"/>
    <lineage>
        <taxon>Viruses</taxon>
        <taxon>Varidnaviria</taxon>
        <taxon>Bamfordvirae</taxon>
        <taxon>Nucleocytoviricota</taxon>
        <taxon>Megaviricetes</taxon>
        <taxon>Imitervirales</taxon>
        <taxon>Mimiviridae</taxon>
        <taxon>Klosneuvirinae</taxon>
        <taxon>Indivirus</taxon>
    </lineage>
</organism>
<dbReference type="EMBL" id="KY684087">
    <property type="protein sequence ID" value="ARF09762.1"/>
    <property type="molecule type" value="Genomic_DNA"/>
</dbReference>
<keyword evidence="1" id="KW-0812">Transmembrane</keyword>